<dbReference type="EMBL" id="LAZR01000675">
    <property type="protein sequence ID" value="KKN61017.1"/>
    <property type="molecule type" value="Genomic_DNA"/>
</dbReference>
<dbReference type="AlphaFoldDB" id="A0A0F9SFF4"/>
<proteinExistence type="predicted"/>
<name>A0A0F9SFF4_9ZZZZ</name>
<comment type="caution">
    <text evidence="1">The sequence shown here is derived from an EMBL/GenBank/DDBJ whole genome shotgun (WGS) entry which is preliminary data.</text>
</comment>
<sequence>MNLDDIYAEIESRIIKGSSNFYRPLDEEMSKCIREDYTRRTLIPLVGNSDQKFFTKSGTLLATGYERVVIGDYGAYIEFTSDQMNHSAIRDRFRRNAAKPWQKYWWMESFDIDSIKI</sequence>
<protein>
    <submittedName>
        <fullName evidence="1">Uncharacterized protein</fullName>
    </submittedName>
</protein>
<gene>
    <name evidence="1" type="ORF">LCGC14_0526420</name>
</gene>
<organism evidence="1">
    <name type="scientific">marine sediment metagenome</name>
    <dbReference type="NCBI Taxonomy" id="412755"/>
    <lineage>
        <taxon>unclassified sequences</taxon>
        <taxon>metagenomes</taxon>
        <taxon>ecological metagenomes</taxon>
    </lineage>
</organism>
<reference evidence="1" key="1">
    <citation type="journal article" date="2015" name="Nature">
        <title>Complex archaea that bridge the gap between prokaryotes and eukaryotes.</title>
        <authorList>
            <person name="Spang A."/>
            <person name="Saw J.H."/>
            <person name="Jorgensen S.L."/>
            <person name="Zaremba-Niedzwiedzka K."/>
            <person name="Martijn J."/>
            <person name="Lind A.E."/>
            <person name="van Eijk R."/>
            <person name="Schleper C."/>
            <person name="Guy L."/>
            <person name="Ettema T.J."/>
        </authorList>
    </citation>
    <scope>NUCLEOTIDE SEQUENCE</scope>
</reference>
<evidence type="ECO:0000313" key="1">
    <source>
        <dbReference type="EMBL" id="KKN61017.1"/>
    </source>
</evidence>
<accession>A0A0F9SFF4</accession>